<evidence type="ECO:0000256" key="5">
    <source>
        <dbReference type="ARBA" id="ARBA00022833"/>
    </source>
</evidence>
<keyword evidence="5" id="KW-0862">Zinc</keyword>
<keyword evidence="6" id="KW-0482">Metalloprotease</keyword>
<comment type="caution">
    <text evidence="8">The sequence shown here is derived from an EMBL/GenBank/DDBJ whole genome shotgun (WGS) entry which is preliminary data.</text>
</comment>
<comment type="cofactor">
    <cofactor evidence="1">
        <name>Zn(2+)</name>
        <dbReference type="ChEBI" id="CHEBI:29105"/>
    </cofactor>
</comment>
<sequence length="543" mass="60221">MFLKSIVTATAALLLTGCGLTTLTGSTYESFEGKFIEHETNKDNEALATTSVAPETKETDVKDPNIASIRAASDKDLMRNPYAHKYLNKILNRIVDAWDQELETPVYLSITTDRSYTASASNDTVMVSLGVLADAESEDEIAFIIAHELSHILLEHNETNEYFAKQKALVSKAANVAMVTASFQDVNTTKTANGIKVNMVTSEETAGQVGDIYRAGLTINRLSRDVISSSMSRSHEDEADLMAIDLISRAGYSPAAYQVVMQRMASSQTFNKAQLAAKKQEMQSFVSLASEANKKISGLNTESLIYMAANEASTRLLQSFAERHNSPEEREIDLAHYVKREYRKERKKPLDVKSLNKNLKSGRSNAITKNYWYASEAFRAIDAGQLDKAEQLAKKAVSGQTKHHPYPRLAFYTVRLKQGQKTKALANLNLIKHWDYASIQTFNMAAQAYRSVGNPKKAKAVLDKGSESVGVVMPFYPEYIRTYNAQKNSKLANQSFEACKQVSEENIIEQCHEAAGIQRTEEDRSGASGVLGFFDSMTDLVEL</sequence>
<evidence type="ECO:0000259" key="7">
    <source>
        <dbReference type="Pfam" id="PF01435"/>
    </source>
</evidence>
<name>A0A135IA70_9GAMM</name>
<dbReference type="Proteomes" id="UP000070529">
    <property type="component" value="Unassembled WGS sequence"/>
</dbReference>
<dbReference type="RefSeq" id="WP_067413486.1">
    <property type="nucleotide sequence ID" value="NZ_LNTY01000025.1"/>
</dbReference>
<dbReference type="SUPFAM" id="SSF48452">
    <property type="entry name" value="TPR-like"/>
    <property type="match status" value="1"/>
</dbReference>
<dbReference type="PANTHER" id="PTHR22726:SF1">
    <property type="entry name" value="METALLOENDOPEPTIDASE OMA1, MITOCHONDRIAL"/>
    <property type="match status" value="1"/>
</dbReference>
<dbReference type="STRING" id="294935.ATN88_08905"/>
<reference evidence="8 9" key="1">
    <citation type="submission" date="2015-11" db="EMBL/GenBank/DDBJ databases">
        <title>Genomic Taxonomy of the Vibrionaceae.</title>
        <authorList>
            <person name="Gomez-Gil B."/>
            <person name="Enciso-Ibarra J."/>
        </authorList>
    </citation>
    <scope>NUCLEOTIDE SEQUENCE [LARGE SCALE GENOMIC DNA]</scope>
    <source>
        <strain evidence="8 9">CAIM 912</strain>
    </source>
</reference>
<protein>
    <recommendedName>
        <fullName evidence="7">Peptidase M48 domain-containing protein</fullName>
    </recommendedName>
</protein>
<dbReference type="Gene3D" id="1.25.40.10">
    <property type="entry name" value="Tetratricopeptide repeat domain"/>
    <property type="match status" value="1"/>
</dbReference>
<evidence type="ECO:0000256" key="1">
    <source>
        <dbReference type="ARBA" id="ARBA00001947"/>
    </source>
</evidence>
<keyword evidence="4" id="KW-0378">Hydrolase</keyword>
<evidence type="ECO:0000313" key="9">
    <source>
        <dbReference type="Proteomes" id="UP000070529"/>
    </source>
</evidence>
<accession>A0A135IA70</accession>
<evidence type="ECO:0000313" key="8">
    <source>
        <dbReference type="EMBL" id="KXF82284.1"/>
    </source>
</evidence>
<dbReference type="InterPro" id="IPR001915">
    <property type="entry name" value="Peptidase_M48"/>
</dbReference>
<dbReference type="Gene3D" id="3.30.2010.10">
    <property type="entry name" value="Metalloproteases ('zincins'), catalytic domain"/>
    <property type="match status" value="1"/>
</dbReference>
<dbReference type="GO" id="GO:0051603">
    <property type="term" value="P:proteolysis involved in protein catabolic process"/>
    <property type="evidence" value="ECO:0007669"/>
    <property type="project" value="TreeGrafter"/>
</dbReference>
<dbReference type="PANTHER" id="PTHR22726">
    <property type="entry name" value="METALLOENDOPEPTIDASE OMA1"/>
    <property type="match status" value="1"/>
</dbReference>
<dbReference type="GO" id="GO:0046872">
    <property type="term" value="F:metal ion binding"/>
    <property type="evidence" value="ECO:0007669"/>
    <property type="project" value="UniProtKB-KW"/>
</dbReference>
<evidence type="ECO:0000256" key="2">
    <source>
        <dbReference type="ARBA" id="ARBA00022670"/>
    </source>
</evidence>
<gene>
    <name evidence="8" type="ORF">ATN88_08905</name>
</gene>
<feature type="domain" description="Peptidase M48" evidence="7">
    <location>
        <begin position="84"/>
        <end position="265"/>
    </location>
</feature>
<dbReference type="Pfam" id="PF01435">
    <property type="entry name" value="Peptidase_M48"/>
    <property type="match status" value="1"/>
</dbReference>
<dbReference type="GO" id="GO:0016020">
    <property type="term" value="C:membrane"/>
    <property type="evidence" value="ECO:0007669"/>
    <property type="project" value="TreeGrafter"/>
</dbReference>
<evidence type="ECO:0000256" key="6">
    <source>
        <dbReference type="ARBA" id="ARBA00023049"/>
    </source>
</evidence>
<organism evidence="8 9">
    <name type="scientific">Enterovibrio coralii</name>
    <dbReference type="NCBI Taxonomy" id="294935"/>
    <lineage>
        <taxon>Bacteria</taxon>
        <taxon>Pseudomonadati</taxon>
        <taxon>Pseudomonadota</taxon>
        <taxon>Gammaproteobacteria</taxon>
        <taxon>Vibrionales</taxon>
        <taxon>Vibrionaceae</taxon>
        <taxon>Enterovibrio</taxon>
    </lineage>
</organism>
<keyword evidence="2" id="KW-0645">Protease</keyword>
<dbReference type="OrthoDB" id="9810445at2"/>
<dbReference type="PROSITE" id="PS51257">
    <property type="entry name" value="PROKAR_LIPOPROTEIN"/>
    <property type="match status" value="1"/>
</dbReference>
<keyword evidence="9" id="KW-1185">Reference proteome</keyword>
<evidence type="ECO:0000256" key="4">
    <source>
        <dbReference type="ARBA" id="ARBA00022801"/>
    </source>
</evidence>
<evidence type="ECO:0000256" key="3">
    <source>
        <dbReference type="ARBA" id="ARBA00022723"/>
    </source>
</evidence>
<dbReference type="InterPro" id="IPR011990">
    <property type="entry name" value="TPR-like_helical_dom_sf"/>
</dbReference>
<proteinExistence type="predicted"/>
<dbReference type="GO" id="GO:0004222">
    <property type="term" value="F:metalloendopeptidase activity"/>
    <property type="evidence" value="ECO:0007669"/>
    <property type="project" value="InterPro"/>
</dbReference>
<dbReference type="AlphaFoldDB" id="A0A135IA70"/>
<dbReference type="InterPro" id="IPR051156">
    <property type="entry name" value="Mito/Outer_Membr_Metalloprot"/>
</dbReference>
<dbReference type="EMBL" id="LNTY01000025">
    <property type="protein sequence ID" value="KXF82284.1"/>
    <property type="molecule type" value="Genomic_DNA"/>
</dbReference>
<keyword evidence="3" id="KW-0479">Metal-binding</keyword>